<evidence type="ECO:0000313" key="3">
    <source>
        <dbReference type="Proteomes" id="UP000078148"/>
    </source>
</evidence>
<dbReference type="EMBL" id="CP013023">
    <property type="protein sequence ID" value="ANF96459.1"/>
    <property type="molecule type" value="Genomic_DNA"/>
</dbReference>
<keyword evidence="1" id="KW-0812">Transmembrane</keyword>
<evidence type="ECO:0000256" key="1">
    <source>
        <dbReference type="SAM" id="Phobius"/>
    </source>
</evidence>
<dbReference type="RefSeq" id="WP_060534327.1">
    <property type="nucleotide sequence ID" value="NZ_CP013023.1"/>
</dbReference>
<reference evidence="2 3" key="2">
    <citation type="journal article" date="2016" name="Int. J. Syst. Evol. Microbiol.">
        <title>Paenibacillus bovis sp. nov., isolated from raw yak (Bos grunniens) milk.</title>
        <authorList>
            <person name="Gao C."/>
            <person name="Han J."/>
            <person name="Liu Z."/>
            <person name="Xu X."/>
            <person name="Hang F."/>
            <person name="Wu Z."/>
        </authorList>
    </citation>
    <scope>NUCLEOTIDE SEQUENCE [LARGE SCALE GENOMIC DNA]</scope>
    <source>
        <strain evidence="2 3">BD3526</strain>
    </source>
</reference>
<keyword evidence="1" id="KW-0472">Membrane</keyword>
<dbReference type="InterPro" id="IPR019734">
    <property type="entry name" value="TPR_rpt"/>
</dbReference>
<accession>A0A172ZFZ2</accession>
<dbReference type="AlphaFoldDB" id="A0A172ZFZ2"/>
<proteinExistence type="predicted"/>
<protein>
    <submittedName>
        <fullName evidence="2">Uncharacterized protein</fullName>
    </submittedName>
</protein>
<evidence type="ECO:0000313" key="2">
    <source>
        <dbReference type="EMBL" id="ANF96459.1"/>
    </source>
</evidence>
<dbReference type="OrthoDB" id="2658060at2"/>
<dbReference type="KEGG" id="pbv:AR543_10895"/>
<dbReference type="STRING" id="1616788.AR543_10895"/>
<gene>
    <name evidence="2" type="ORF">AR543_10895</name>
</gene>
<dbReference type="SUPFAM" id="SSF48452">
    <property type="entry name" value="TPR-like"/>
    <property type="match status" value="1"/>
</dbReference>
<dbReference type="Proteomes" id="UP000078148">
    <property type="component" value="Chromosome"/>
</dbReference>
<dbReference type="Pfam" id="PF13181">
    <property type="entry name" value="TPR_8"/>
    <property type="match status" value="1"/>
</dbReference>
<dbReference type="InterPro" id="IPR011990">
    <property type="entry name" value="TPR-like_helical_dom_sf"/>
</dbReference>
<sequence>MSKIFLFSILWWLLGNPFLALLVILVIVYMLDRRFVGISPSLIRPLRRISRIRYLRRQIAGSPSDMSSRYELARLLIERKRYREALEWLEQIGHAYEDSVEYWDDLGTCQLHTGQKPAGEKHILQALHMNPRVKYGEPYLRLASEYIGTDQAKALHYLEQFRNIQSSSCRAYYMLGMLDRSLGRTEAARNAFDEGIVVYRSLPKYKKRSERGWAFRSWLRRIFST</sequence>
<name>A0A172ZFZ2_9BACL</name>
<organism evidence="2 3">
    <name type="scientific">Paenibacillus bovis</name>
    <dbReference type="NCBI Taxonomy" id="1616788"/>
    <lineage>
        <taxon>Bacteria</taxon>
        <taxon>Bacillati</taxon>
        <taxon>Bacillota</taxon>
        <taxon>Bacilli</taxon>
        <taxon>Bacillales</taxon>
        <taxon>Paenibacillaceae</taxon>
        <taxon>Paenibacillus</taxon>
    </lineage>
</organism>
<keyword evidence="1" id="KW-1133">Transmembrane helix</keyword>
<keyword evidence="3" id="KW-1185">Reference proteome</keyword>
<dbReference type="Pfam" id="PF14559">
    <property type="entry name" value="TPR_19"/>
    <property type="match status" value="1"/>
</dbReference>
<dbReference type="Gene3D" id="1.25.40.10">
    <property type="entry name" value="Tetratricopeptide repeat domain"/>
    <property type="match status" value="2"/>
</dbReference>
<reference evidence="3" key="1">
    <citation type="submission" date="2015-10" db="EMBL/GenBank/DDBJ databases">
        <title>Genome of Paenibacillus bovis sp. nov.</title>
        <authorList>
            <person name="Wu Z."/>
            <person name="Gao C."/>
            <person name="Liu Z."/>
            <person name="Zheng H."/>
        </authorList>
    </citation>
    <scope>NUCLEOTIDE SEQUENCE [LARGE SCALE GENOMIC DNA]</scope>
    <source>
        <strain evidence="3">BD3526</strain>
    </source>
</reference>
<feature type="transmembrane region" description="Helical" evidence="1">
    <location>
        <begin position="6"/>
        <end position="31"/>
    </location>
</feature>